<dbReference type="GO" id="GO:0004721">
    <property type="term" value="F:phosphoprotein phosphatase activity"/>
    <property type="evidence" value="ECO:0007669"/>
    <property type="project" value="InterPro"/>
</dbReference>
<feature type="domain" description="Tyrosine specific protein phosphatases" evidence="1">
    <location>
        <begin position="143"/>
        <end position="207"/>
    </location>
</feature>
<dbReference type="PROSITE" id="PS00383">
    <property type="entry name" value="TYR_PHOSPHATASE_1"/>
    <property type="match status" value="1"/>
</dbReference>
<dbReference type="InterPro" id="IPR000387">
    <property type="entry name" value="Tyr_Pase_dom"/>
</dbReference>
<accession>A0AAJ0CP65</accession>
<dbReference type="Gene3D" id="3.90.190.10">
    <property type="entry name" value="Protein tyrosine phosphatase superfamily"/>
    <property type="match status" value="1"/>
</dbReference>
<dbReference type="PROSITE" id="PS50056">
    <property type="entry name" value="TYR_PHOSPHATASE_2"/>
    <property type="match status" value="1"/>
</dbReference>
<dbReference type="InterPro" id="IPR016130">
    <property type="entry name" value="Tyr_Pase_AS"/>
</dbReference>
<proteinExistence type="predicted"/>
<evidence type="ECO:0000313" key="2">
    <source>
        <dbReference type="EMBL" id="KAK2598950.1"/>
    </source>
</evidence>
<keyword evidence="3" id="KW-1185">Reference proteome</keyword>
<dbReference type="InterPro" id="IPR026893">
    <property type="entry name" value="Tyr/Ser_Pase_IphP-type"/>
</dbReference>
<dbReference type="PANTHER" id="PTHR31126:SF10">
    <property type="entry name" value="PROTEIN PHOSPHATASE, PUTATIVE (AFU_ORTHOLOGUE AFUA_6G06650)-RELATED"/>
    <property type="match status" value="1"/>
</dbReference>
<dbReference type="Proteomes" id="UP001251528">
    <property type="component" value="Unassembled WGS sequence"/>
</dbReference>
<name>A0AAJ0CP65_9HYPO</name>
<dbReference type="EMBL" id="JASWJB010000094">
    <property type="protein sequence ID" value="KAK2598950.1"/>
    <property type="molecule type" value="Genomic_DNA"/>
</dbReference>
<comment type="caution">
    <text evidence="2">The sequence shown here is derived from an EMBL/GenBank/DDBJ whole genome shotgun (WGS) entry which is preliminary data.</text>
</comment>
<reference evidence="2" key="1">
    <citation type="submission" date="2023-06" db="EMBL/GenBank/DDBJ databases">
        <title>Conoideocrella luteorostrata (Hypocreales: Clavicipitaceae), a potential biocontrol fungus for elongate hemlock scale in United States Christmas tree production areas.</title>
        <authorList>
            <person name="Barrett H."/>
            <person name="Lovett B."/>
            <person name="Macias A.M."/>
            <person name="Stajich J.E."/>
            <person name="Kasson M.T."/>
        </authorList>
    </citation>
    <scope>NUCLEOTIDE SEQUENCE</scope>
    <source>
        <strain evidence="2">ARSEF 14590</strain>
    </source>
</reference>
<evidence type="ECO:0000313" key="3">
    <source>
        <dbReference type="Proteomes" id="UP001251528"/>
    </source>
</evidence>
<dbReference type="SUPFAM" id="SSF52799">
    <property type="entry name" value="(Phosphotyrosine protein) phosphatases II"/>
    <property type="match status" value="1"/>
</dbReference>
<dbReference type="PANTHER" id="PTHR31126">
    <property type="entry name" value="TYROSINE-PROTEIN PHOSPHATASE"/>
    <property type="match status" value="1"/>
</dbReference>
<evidence type="ECO:0000259" key="1">
    <source>
        <dbReference type="PROSITE" id="PS50056"/>
    </source>
</evidence>
<gene>
    <name evidence="2" type="ORF">QQS21_005555</name>
</gene>
<organism evidence="2 3">
    <name type="scientific">Conoideocrella luteorostrata</name>
    <dbReference type="NCBI Taxonomy" id="1105319"/>
    <lineage>
        <taxon>Eukaryota</taxon>
        <taxon>Fungi</taxon>
        <taxon>Dikarya</taxon>
        <taxon>Ascomycota</taxon>
        <taxon>Pezizomycotina</taxon>
        <taxon>Sordariomycetes</taxon>
        <taxon>Hypocreomycetidae</taxon>
        <taxon>Hypocreales</taxon>
        <taxon>Clavicipitaceae</taxon>
        <taxon>Conoideocrella</taxon>
    </lineage>
</organism>
<sequence>MAQLNQLQCVANFRDIGQTVNRYLGQKDEWGIKTIIDLRTKTELIKQAERYQEEIGGNGSSSWFAPKSEIPRIDGIHYDEIKITGRSFERHLVGQLTWWSFFKLIVFFTFGHRVDAVKLIATEVMLPRGLLGLGVDTIDHSGAEIRQALSLYTSAKSIPVLVHCTQGKDRTGLIVILILMILDVSLDAIEHDYILTDAALAEERNERLAEIRQIGLTDDWAATSPAMVTGVQKHLQAKYGGLHAYLDGIGFDSTERANLRHLLMY</sequence>
<dbReference type="AlphaFoldDB" id="A0AAJ0CP65"/>
<dbReference type="InterPro" id="IPR029021">
    <property type="entry name" value="Prot-tyrosine_phosphatase-like"/>
</dbReference>
<dbReference type="Pfam" id="PF13350">
    <property type="entry name" value="Y_phosphatase3"/>
    <property type="match status" value="1"/>
</dbReference>
<protein>
    <recommendedName>
        <fullName evidence="1">Tyrosine specific protein phosphatases domain-containing protein</fullName>
    </recommendedName>
</protein>